<evidence type="ECO:0000313" key="3">
    <source>
        <dbReference type="EMBL" id="GHI69544.1"/>
    </source>
</evidence>
<keyword evidence="2" id="KW-0732">Signal</keyword>
<sequence>MNVRGTLVPCAGVLLLTAVLAGCGASGSATAAGPNPPLPAPAESNPPGDIPDNQAYVAFEPRGAGFTVSVPEGWARTTAGPVTTFTDKLNRIEVSEHPATHPPTTASVTAGDVPSLARSVPAFAPGKATEVSRKAGTAVLYTYQGNSATDPVTGKAVRDAFERYVFHHQGRDVVVTLSGPVNADNVDPWRTVTDSLRWR</sequence>
<protein>
    <submittedName>
        <fullName evidence="3">Lipoprotein</fullName>
    </submittedName>
</protein>
<dbReference type="EMBL" id="BNEC01000005">
    <property type="protein sequence ID" value="GHI69544.1"/>
    <property type="molecule type" value="Genomic_DNA"/>
</dbReference>
<dbReference type="PROSITE" id="PS51257">
    <property type="entry name" value="PROKAR_LIPOPROTEIN"/>
    <property type="match status" value="1"/>
</dbReference>
<keyword evidence="3" id="KW-0449">Lipoprotein</keyword>
<feature type="signal peptide" evidence="2">
    <location>
        <begin position="1"/>
        <end position="31"/>
    </location>
</feature>
<comment type="caution">
    <text evidence="3">The sequence shown here is derived from an EMBL/GenBank/DDBJ whole genome shotgun (WGS) entry which is preliminary data.</text>
</comment>
<dbReference type="RefSeq" id="WP_189746691.1">
    <property type="nucleotide sequence ID" value="NZ_BMRL01000022.1"/>
</dbReference>
<name>A0ABQ3SN54_9ACTN</name>
<evidence type="ECO:0000256" key="1">
    <source>
        <dbReference type="SAM" id="MobiDB-lite"/>
    </source>
</evidence>
<proteinExistence type="predicted"/>
<reference evidence="4" key="1">
    <citation type="submission" date="2023-07" db="EMBL/GenBank/DDBJ databases">
        <title>Whole genome shotgun sequence of Streptomyces nojiriensis NBRC 13794.</title>
        <authorList>
            <person name="Komaki H."/>
            <person name="Tamura T."/>
        </authorList>
    </citation>
    <scope>NUCLEOTIDE SEQUENCE [LARGE SCALE GENOMIC DNA]</scope>
    <source>
        <strain evidence="4">NBRC 13794</strain>
    </source>
</reference>
<evidence type="ECO:0000256" key="2">
    <source>
        <dbReference type="SAM" id="SignalP"/>
    </source>
</evidence>
<organism evidence="3 4">
    <name type="scientific">Streptomyces nojiriensis</name>
    <dbReference type="NCBI Taxonomy" id="66374"/>
    <lineage>
        <taxon>Bacteria</taxon>
        <taxon>Bacillati</taxon>
        <taxon>Actinomycetota</taxon>
        <taxon>Actinomycetes</taxon>
        <taxon>Kitasatosporales</taxon>
        <taxon>Streptomycetaceae</taxon>
        <taxon>Streptomyces</taxon>
    </lineage>
</organism>
<evidence type="ECO:0000313" key="4">
    <source>
        <dbReference type="Proteomes" id="UP000613974"/>
    </source>
</evidence>
<dbReference type="Proteomes" id="UP000613974">
    <property type="component" value="Unassembled WGS sequence"/>
</dbReference>
<accession>A0ABQ3SN54</accession>
<feature type="chain" id="PRO_5046107833" evidence="2">
    <location>
        <begin position="32"/>
        <end position="199"/>
    </location>
</feature>
<feature type="region of interest" description="Disordered" evidence="1">
    <location>
        <begin position="27"/>
        <end position="52"/>
    </location>
</feature>
<gene>
    <name evidence="3" type="ORF">Snoj_34620</name>
</gene>
<dbReference type="GeneID" id="95587814"/>
<keyword evidence="4" id="KW-1185">Reference proteome</keyword>